<evidence type="ECO:0000256" key="1">
    <source>
        <dbReference type="ARBA" id="ARBA00004752"/>
    </source>
</evidence>
<dbReference type="CDD" id="cd16913">
    <property type="entry name" value="YkuD_like"/>
    <property type="match status" value="1"/>
</dbReference>
<evidence type="ECO:0000256" key="4">
    <source>
        <dbReference type="ARBA" id="ARBA00022960"/>
    </source>
</evidence>
<dbReference type="PROSITE" id="PS51318">
    <property type="entry name" value="TAT"/>
    <property type="match status" value="1"/>
</dbReference>
<evidence type="ECO:0000313" key="11">
    <source>
        <dbReference type="Proteomes" id="UP000177515"/>
    </source>
</evidence>
<dbReference type="Pfam" id="PF03734">
    <property type="entry name" value="YkuD"/>
    <property type="match status" value="1"/>
</dbReference>
<dbReference type="Proteomes" id="UP000177515">
    <property type="component" value="Chromosome 2"/>
</dbReference>
<dbReference type="SUPFAM" id="SSF141523">
    <property type="entry name" value="L,D-transpeptidase catalytic domain-like"/>
    <property type="match status" value="1"/>
</dbReference>
<accession>A0ABN4TV98</accession>
<feature type="chain" id="PRO_5045272678" evidence="8">
    <location>
        <begin position="28"/>
        <end position="548"/>
    </location>
</feature>
<reference evidence="10 11" key="1">
    <citation type="submission" date="2016-10" db="EMBL/GenBank/DDBJ databases">
        <title>Complete genome sequences of three Cupriavidus strains isolated from various Malaysian environments.</title>
        <authorList>
            <person name="Abdullah A.A.-A."/>
            <person name="Shafie N.A.H."/>
            <person name="Lau N.S."/>
        </authorList>
    </citation>
    <scope>NUCLEOTIDE SEQUENCE [LARGE SCALE GENOMIC DNA]</scope>
    <source>
        <strain evidence="10 11">USMAA1020</strain>
    </source>
</reference>
<protein>
    <submittedName>
        <fullName evidence="10">Murein L,D-transpeptidase</fullName>
    </submittedName>
</protein>
<dbReference type="InterPro" id="IPR006311">
    <property type="entry name" value="TAT_signal"/>
</dbReference>
<dbReference type="Gene3D" id="1.10.101.10">
    <property type="entry name" value="PGBD-like superfamily/PGBD"/>
    <property type="match status" value="1"/>
</dbReference>
<comment type="similarity">
    <text evidence="2">Belongs to the YkuD family.</text>
</comment>
<evidence type="ECO:0000256" key="5">
    <source>
        <dbReference type="ARBA" id="ARBA00022984"/>
    </source>
</evidence>
<dbReference type="PANTHER" id="PTHR41533">
    <property type="entry name" value="L,D-TRANSPEPTIDASE HI_1667-RELATED"/>
    <property type="match status" value="1"/>
</dbReference>
<dbReference type="EMBL" id="CP017755">
    <property type="protein sequence ID" value="AOZ09605.1"/>
    <property type="molecule type" value="Genomic_DNA"/>
</dbReference>
<feature type="active site" description="Nucleophile" evidence="7">
    <location>
        <position position="447"/>
    </location>
</feature>
<dbReference type="Pfam" id="PF20142">
    <property type="entry name" value="Scaffold"/>
    <property type="match status" value="1"/>
</dbReference>
<dbReference type="InterPro" id="IPR036366">
    <property type="entry name" value="PGBDSf"/>
</dbReference>
<evidence type="ECO:0000256" key="8">
    <source>
        <dbReference type="SAM" id="SignalP"/>
    </source>
</evidence>
<dbReference type="PANTHER" id="PTHR41533:SF2">
    <property type="entry name" value="BLR7131 PROTEIN"/>
    <property type="match status" value="1"/>
</dbReference>
<feature type="domain" description="L,D-TPase catalytic" evidence="9">
    <location>
        <begin position="292"/>
        <end position="475"/>
    </location>
</feature>
<dbReference type="InterPro" id="IPR038063">
    <property type="entry name" value="Transpep_catalytic_dom"/>
</dbReference>
<gene>
    <name evidence="10" type="ORF">BKK80_28170</name>
</gene>
<dbReference type="Pfam" id="PF01471">
    <property type="entry name" value="PG_binding_1"/>
    <property type="match status" value="1"/>
</dbReference>
<dbReference type="InterPro" id="IPR005490">
    <property type="entry name" value="LD_TPept_cat_dom"/>
</dbReference>
<organism evidence="10 11">
    <name type="scientific">Cupriavidus malaysiensis</name>
    <dbReference type="NCBI Taxonomy" id="367825"/>
    <lineage>
        <taxon>Bacteria</taxon>
        <taxon>Pseudomonadati</taxon>
        <taxon>Pseudomonadota</taxon>
        <taxon>Betaproteobacteria</taxon>
        <taxon>Burkholderiales</taxon>
        <taxon>Burkholderiaceae</taxon>
        <taxon>Cupriavidus</taxon>
    </lineage>
</organism>
<comment type="pathway">
    <text evidence="1 7">Cell wall biogenesis; peptidoglycan biosynthesis.</text>
</comment>
<evidence type="ECO:0000256" key="3">
    <source>
        <dbReference type="ARBA" id="ARBA00022679"/>
    </source>
</evidence>
<name>A0ABN4TV98_9BURK</name>
<dbReference type="Gene3D" id="2.40.440.10">
    <property type="entry name" value="L,D-transpeptidase catalytic domain-like"/>
    <property type="match status" value="1"/>
</dbReference>
<evidence type="ECO:0000256" key="2">
    <source>
        <dbReference type="ARBA" id="ARBA00005992"/>
    </source>
</evidence>
<evidence type="ECO:0000256" key="6">
    <source>
        <dbReference type="ARBA" id="ARBA00023316"/>
    </source>
</evidence>
<feature type="signal peptide" evidence="8">
    <location>
        <begin position="1"/>
        <end position="27"/>
    </location>
</feature>
<evidence type="ECO:0000259" key="9">
    <source>
        <dbReference type="PROSITE" id="PS52029"/>
    </source>
</evidence>
<sequence>MPPRAPRRAFARRVLGACLLACATAWAMPPAFASASDSAGSEAGATPWFTQGRPSDAALQAVDALAGAAADGLDASDYDAEGLRRAVREARDGAPLAADAAGALDASLTRAMQRYLSDLHDGRVDPRQVHANFPHAAGDTFDPAVSLREALAHQRLPEALHAAAPAFPLYPALRRALAHYRTLAGDPAFAAPLPALPGGKLAPGQAYAGSAALARRLEALGDLPAGTRVPARYEGALVNGVKAFQARHGLDADGVLGGGTLAQLNTPMATRVRQIELTMERLRWTPLLDAPRMIVVNVPEFVLRAYEVHDGQVQVKVQMKVIVGKALDTRTPLFKEDMRYIEFSPYWNVPRSIARAETIPRIRRDPAYFQRQGFEFVGGDGRAVTTLSDANLDAVLNGQMRIRQRPGPQNALGDIKFVFPNNDNIYLHHTPTVQLFQRGRRDLSHGCIRVEEPVALARFVLQDMAGWDEARIRQAMTKGQSNTLRLQQPLPVVLAYGTAIVQEDGRVMFLPDIYGLDRLLDQALRQHSTRRMAAGKLAPRQRSLAVRN</sequence>
<keyword evidence="6 7" id="KW-0961">Cell wall biogenesis/degradation</keyword>
<dbReference type="InterPro" id="IPR002477">
    <property type="entry name" value="Peptidoglycan-bd-like"/>
</dbReference>
<evidence type="ECO:0000256" key="7">
    <source>
        <dbReference type="PROSITE-ProRule" id="PRU01373"/>
    </source>
</evidence>
<dbReference type="InterPro" id="IPR036365">
    <property type="entry name" value="PGBD-like_sf"/>
</dbReference>
<keyword evidence="8" id="KW-0732">Signal</keyword>
<dbReference type="PROSITE" id="PS52029">
    <property type="entry name" value="LD_TPASE"/>
    <property type="match status" value="1"/>
</dbReference>
<dbReference type="SUPFAM" id="SSF47090">
    <property type="entry name" value="PGBD-like"/>
    <property type="match status" value="1"/>
</dbReference>
<keyword evidence="3" id="KW-0808">Transferase</keyword>
<dbReference type="InterPro" id="IPR052905">
    <property type="entry name" value="LD-transpeptidase_YkuD-like"/>
</dbReference>
<proteinExistence type="inferred from homology"/>
<evidence type="ECO:0000313" key="10">
    <source>
        <dbReference type="EMBL" id="AOZ09605.1"/>
    </source>
</evidence>
<keyword evidence="4 7" id="KW-0133">Cell shape</keyword>
<keyword evidence="5 7" id="KW-0573">Peptidoglycan synthesis</keyword>
<keyword evidence="11" id="KW-1185">Reference proteome</keyword>
<dbReference type="InterPro" id="IPR045380">
    <property type="entry name" value="LD_TPept_scaffold_dom"/>
</dbReference>
<feature type="active site" description="Proton donor/acceptor" evidence="7">
    <location>
        <position position="428"/>
    </location>
</feature>